<organism evidence="1 2">
    <name type="scientific">Drouetiella hepatica Uher 2000/2452</name>
    <dbReference type="NCBI Taxonomy" id="904376"/>
    <lineage>
        <taxon>Bacteria</taxon>
        <taxon>Bacillati</taxon>
        <taxon>Cyanobacteriota</taxon>
        <taxon>Cyanophyceae</taxon>
        <taxon>Oculatellales</taxon>
        <taxon>Oculatellaceae</taxon>
        <taxon>Drouetiella</taxon>
    </lineage>
</organism>
<reference evidence="1" key="1">
    <citation type="submission" date="2021-05" db="EMBL/GenBank/DDBJ databases">
        <authorList>
            <person name="Pietrasiak N."/>
            <person name="Ward R."/>
            <person name="Stajich J.E."/>
            <person name="Kurbessoian T."/>
        </authorList>
    </citation>
    <scope>NUCLEOTIDE SEQUENCE</scope>
    <source>
        <strain evidence="1">UHER 2000/2452</strain>
    </source>
</reference>
<evidence type="ECO:0000313" key="2">
    <source>
        <dbReference type="Proteomes" id="UP000757435"/>
    </source>
</evidence>
<proteinExistence type="predicted"/>
<reference evidence="1" key="2">
    <citation type="journal article" date="2022" name="Microbiol. Resour. Announc.">
        <title>Metagenome Sequencing to Explore Phylogenomics of Terrestrial Cyanobacteria.</title>
        <authorList>
            <person name="Ward R.D."/>
            <person name="Stajich J.E."/>
            <person name="Johansen J.R."/>
            <person name="Huntemann M."/>
            <person name="Clum A."/>
            <person name="Foster B."/>
            <person name="Foster B."/>
            <person name="Roux S."/>
            <person name="Palaniappan K."/>
            <person name="Varghese N."/>
            <person name="Mukherjee S."/>
            <person name="Reddy T.B.K."/>
            <person name="Daum C."/>
            <person name="Copeland A."/>
            <person name="Chen I.A."/>
            <person name="Ivanova N.N."/>
            <person name="Kyrpides N.C."/>
            <person name="Shapiro N."/>
            <person name="Eloe-Fadrosh E.A."/>
            <person name="Pietrasiak N."/>
        </authorList>
    </citation>
    <scope>NUCLEOTIDE SEQUENCE</scope>
    <source>
        <strain evidence="1">UHER 2000/2452</strain>
    </source>
</reference>
<name>A0A951QAT1_9CYAN</name>
<evidence type="ECO:0000313" key="1">
    <source>
        <dbReference type="EMBL" id="MBW4658419.1"/>
    </source>
</evidence>
<comment type="caution">
    <text evidence="1">The sequence shown here is derived from an EMBL/GenBank/DDBJ whole genome shotgun (WGS) entry which is preliminary data.</text>
</comment>
<dbReference type="AlphaFoldDB" id="A0A951QAT1"/>
<dbReference type="EMBL" id="JAHHHD010000005">
    <property type="protein sequence ID" value="MBW4658419.1"/>
    <property type="molecule type" value="Genomic_DNA"/>
</dbReference>
<dbReference type="Proteomes" id="UP000757435">
    <property type="component" value="Unassembled WGS sequence"/>
</dbReference>
<gene>
    <name evidence="1" type="ORF">KME15_07080</name>
</gene>
<accession>A0A951QAT1</accession>
<protein>
    <submittedName>
        <fullName evidence="1">Uncharacterized protein</fullName>
    </submittedName>
</protein>
<sequence>MNTSNPSERTIKLPSDVSEELLLAICESVDIIACECPGYLASLLRQVHNFRSYTKSCIEQFPEDAETHDWLSDRAQQVEKILYQTVLELMHKENLITDDNELSLDRLSERALSIALRQID</sequence>